<feature type="transmembrane region" description="Helical" evidence="6">
    <location>
        <begin position="135"/>
        <end position="157"/>
    </location>
</feature>
<evidence type="ECO:0000313" key="8">
    <source>
        <dbReference type="EMBL" id="RTG84201.1"/>
    </source>
</evidence>
<evidence type="ECO:0000256" key="2">
    <source>
        <dbReference type="ARBA" id="ARBA00022692"/>
    </source>
</evidence>
<proteinExistence type="predicted"/>
<evidence type="ECO:0000313" key="9">
    <source>
        <dbReference type="Proteomes" id="UP000290809"/>
    </source>
</evidence>
<evidence type="ECO:0000256" key="4">
    <source>
        <dbReference type="ARBA" id="ARBA00023136"/>
    </source>
</evidence>
<feature type="domain" description="MARVEL" evidence="7">
    <location>
        <begin position="7"/>
        <end position="158"/>
    </location>
</feature>
<comment type="subcellular location">
    <subcellularLocation>
        <location evidence="1">Membrane</location>
        <topology evidence="1">Multi-pass membrane protein</topology>
    </subcellularLocation>
</comment>
<protein>
    <recommendedName>
        <fullName evidence="7">MARVEL domain-containing protein</fullName>
    </recommendedName>
</protein>
<evidence type="ECO:0000256" key="6">
    <source>
        <dbReference type="SAM" id="Phobius"/>
    </source>
</evidence>
<feature type="transmembrane region" description="Helical" evidence="6">
    <location>
        <begin position="105"/>
        <end position="129"/>
    </location>
</feature>
<feature type="transmembrane region" description="Helical" evidence="6">
    <location>
        <begin position="44"/>
        <end position="69"/>
    </location>
</feature>
<dbReference type="EMBL" id="QMKO01002236">
    <property type="protein sequence ID" value="RTG84201.1"/>
    <property type="molecule type" value="Genomic_DNA"/>
</dbReference>
<feature type="transmembrane region" description="Helical" evidence="6">
    <location>
        <begin position="75"/>
        <end position="93"/>
    </location>
</feature>
<evidence type="ECO:0000256" key="1">
    <source>
        <dbReference type="ARBA" id="ARBA00004141"/>
    </source>
</evidence>
<dbReference type="PANTHER" id="PTHR22776:SF49">
    <property type="entry name" value="MARVEL DOMAIN-CONTAINING PROTEIN"/>
    <property type="match status" value="1"/>
</dbReference>
<dbReference type="PANTHER" id="PTHR22776">
    <property type="entry name" value="MARVEL-CONTAINING POTENTIAL LIPID RAFT-ASSOCIATED PROTEIN"/>
    <property type="match status" value="1"/>
</dbReference>
<comment type="caution">
    <text evidence="8">The sequence shown here is derived from an EMBL/GenBank/DDBJ whole genome shotgun (WGS) entry which is preliminary data.</text>
</comment>
<sequence length="192" mass="21126">MSLNTAYASTIPAVFKIVEIILNIILIILVAVSPNYVIPGPGGWLFFVAILTTLISLFFYCIHLTNAIYRFSGPMTLIVSLSSVYSGFCVVFLKHVEISTEDFEFICIAICSGFHLIAMIVCACTVSGYGTAIAAAVFFAINFLLYGVDAFFLFALYRVNGAYLHEHTNTNPQIAPKTNTMPTYENTAYNPQ</sequence>
<keyword evidence="3 6" id="KW-1133">Transmembrane helix</keyword>
<dbReference type="Proteomes" id="UP000290809">
    <property type="component" value="Unassembled WGS sequence"/>
</dbReference>
<name>A0A430Q922_SCHBO</name>
<evidence type="ECO:0000256" key="5">
    <source>
        <dbReference type="PROSITE-ProRule" id="PRU00581"/>
    </source>
</evidence>
<evidence type="ECO:0000256" key="3">
    <source>
        <dbReference type="ARBA" id="ARBA00022989"/>
    </source>
</evidence>
<dbReference type="InterPro" id="IPR008253">
    <property type="entry name" value="Marvel"/>
</dbReference>
<keyword evidence="4 5" id="KW-0472">Membrane</keyword>
<dbReference type="PROSITE" id="PS51225">
    <property type="entry name" value="MARVEL"/>
    <property type="match status" value="1"/>
</dbReference>
<reference evidence="8 9" key="1">
    <citation type="journal article" date="2019" name="PLoS Pathog.">
        <title>Genome sequence of the bovine parasite Schistosoma bovis Tanzania.</title>
        <authorList>
            <person name="Oey H."/>
            <person name="Zakrzewski M."/>
            <person name="Gobert G."/>
            <person name="Gravermann K."/>
            <person name="Stoye J."/>
            <person name="Jones M."/>
            <person name="Mcmanus D."/>
            <person name="Krause L."/>
        </authorList>
    </citation>
    <scope>NUCLEOTIDE SEQUENCE [LARGE SCALE GENOMIC DNA]</scope>
    <source>
        <strain evidence="8 9">TAN1997</strain>
    </source>
</reference>
<dbReference type="AlphaFoldDB" id="A0A430Q922"/>
<organism evidence="8 9">
    <name type="scientific">Schistosoma bovis</name>
    <name type="common">Blood fluke</name>
    <dbReference type="NCBI Taxonomy" id="6184"/>
    <lineage>
        <taxon>Eukaryota</taxon>
        <taxon>Metazoa</taxon>
        <taxon>Spiralia</taxon>
        <taxon>Lophotrochozoa</taxon>
        <taxon>Platyhelminthes</taxon>
        <taxon>Trematoda</taxon>
        <taxon>Digenea</taxon>
        <taxon>Strigeidida</taxon>
        <taxon>Schistosomatoidea</taxon>
        <taxon>Schistosomatidae</taxon>
        <taxon>Schistosoma</taxon>
    </lineage>
</organism>
<keyword evidence="9" id="KW-1185">Reference proteome</keyword>
<accession>A0A430Q922</accession>
<feature type="transmembrane region" description="Helical" evidence="6">
    <location>
        <begin position="6"/>
        <end position="32"/>
    </location>
</feature>
<keyword evidence="2 5" id="KW-0812">Transmembrane</keyword>
<dbReference type="InterPro" id="IPR050578">
    <property type="entry name" value="MARVEL-CKLF_proteins"/>
</dbReference>
<gene>
    <name evidence="8" type="ORF">DC041_0004701</name>
</gene>
<dbReference type="GO" id="GO:0016020">
    <property type="term" value="C:membrane"/>
    <property type="evidence" value="ECO:0007669"/>
    <property type="project" value="UniProtKB-SubCell"/>
</dbReference>
<evidence type="ECO:0000259" key="7">
    <source>
        <dbReference type="PROSITE" id="PS51225"/>
    </source>
</evidence>